<evidence type="ECO:0000313" key="8">
    <source>
        <dbReference type="Proteomes" id="UP000008915"/>
    </source>
</evidence>
<keyword evidence="2 4" id="KW-0547">Nucleotide-binding</keyword>
<dbReference type="STRING" id="644966.Tmar_0860"/>
<dbReference type="InterPro" id="IPR024185">
    <property type="entry name" value="FTHF_cligase-like_sf"/>
</dbReference>
<keyword evidence="3 4" id="KW-0067">ATP-binding</keyword>
<feature type="binding site" evidence="4">
    <location>
        <position position="113"/>
    </location>
    <ligand>
        <name>substrate</name>
    </ligand>
</feature>
<dbReference type="PANTHER" id="PTHR23407:SF1">
    <property type="entry name" value="5-FORMYLTETRAHYDROFOLATE CYCLO-LIGASE"/>
    <property type="match status" value="1"/>
</dbReference>
<dbReference type="PANTHER" id="PTHR23407">
    <property type="entry name" value="ATPASE INHIBITOR/5-FORMYLTETRAHYDROFOLATE CYCLO-LIGASE"/>
    <property type="match status" value="1"/>
</dbReference>
<protein>
    <recommendedName>
        <fullName evidence="5">5-formyltetrahydrofolate cyclo-ligase</fullName>
        <ecNumber evidence="5">6.3.3.2</ecNumber>
    </recommendedName>
</protein>
<dbReference type="EC" id="6.3.3.2" evidence="5"/>
<evidence type="ECO:0000256" key="5">
    <source>
        <dbReference type="RuleBase" id="RU361279"/>
    </source>
</evidence>
<dbReference type="InterPro" id="IPR002698">
    <property type="entry name" value="FTHF_cligase"/>
</dbReference>
<dbReference type="AlphaFoldDB" id="E6SIX9"/>
<dbReference type="eggNOG" id="COG0212">
    <property type="taxonomic scope" value="Bacteria"/>
</dbReference>
<evidence type="ECO:0000256" key="4">
    <source>
        <dbReference type="PIRSR" id="PIRSR006806-1"/>
    </source>
</evidence>
<dbReference type="KEGG" id="tmr:Tmar_0860"/>
<evidence type="ECO:0000256" key="3">
    <source>
        <dbReference type="ARBA" id="ARBA00022840"/>
    </source>
</evidence>
<dbReference type="NCBIfam" id="TIGR02727">
    <property type="entry name" value="MTHFS_bact"/>
    <property type="match status" value="1"/>
</dbReference>
<feature type="compositionally biased region" description="Basic and acidic residues" evidence="6">
    <location>
        <begin position="68"/>
        <end position="83"/>
    </location>
</feature>
<dbReference type="GO" id="GO:0046872">
    <property type="term" value="F:metal ion binding"/>
    <property type="evidence" value="ECO:0007669"/>
    <property type="project" value="UniProtKB-KW"/>
</dbReference>
<dbReference type="Proteomes" id="UP000008915">
    <property type="component" value="Chromosome"/>
</dbReference>
<comment type="catalytic activity">
    <reaction evidence="5">
        <text>(6S)-5-formyl-5,6,7,8-tetrahydrofolate + ATP = (6R)-5,10-methenyltetrahydrofolate + ADP + phosphate</text>
        <dbReference type="Rhea" id="RHEA:10488"/>
        <dbReference type="ChEBI" id="CHEBI:30616"/>
        <dbReference type="ChEBI" id="CHEBI:43474"/>
        <dbReference type="ChEBI" id="CHEBI:57455"/>
        <dbReference type="ChEBI" id="CHEBI:57457"/>
        <dbReference type="ChEBI" id="CHEBI:456216"/>
        <dbReference type="EC" id="6.3.3.2"/>
    </reaction>
</comment>
<dbReference type="Pfam" id="PF01812">
    <property type="entry name" value="5-FTHF_cyc-lig"/>
    <property type="match status" value="1"/>
</dbReference>
<accession>E6SIX9</accession>
<dbReference type="GO" id="GO:0005524">
    <property type="term" value="F:ATP binding"/>
    <property type="evidence" value="ECO:0007669"/>
    <property type="project" value="UniProtKB-KW"/>
</dbReference>
<keyword evidence="8" id="KW-1185">Reference proteome</keyword>
<feature type="binding site" evidence="4">
    <location>
        <begin position="191"/>
        <end position="199"/>
    </location>
    <ligand>
        <name>ATP</name>
        <dbReference type="ChEBI" id="CHEBI:30616"/>
    </ligand>
</feature>
<keyword evidence="5" id="KW-0460">Magnesium</keyword>
<comment type="cofactor">
    <cofactor evidence="5">
        <name>Mg(2+)</name>
        <dbReference type="ChEBI" id="CHEBI:18420"/>
    </cofactor>
</comment>
<keyword evidence="5" id="KW-0479">Metal-binding</keyword>
<dbReference type="HOGENOM" id="CLU_066245_1_1_9"/>
<gene>
    <name evidence="7" type="ordered locus">Tmar_0860</name>
</gene>
<proteinExistence type="inferred from homology"/>
<organism evidence="7 8">
    <name type="scientific">Thermaerobacter marianensis (strain ATCC 700841 / DSM 12885 / JCM 10246 / 7p75a)</name>
    <dbReference type="NCBI Taxonomy" id="644966"/>
    <lineage>
        <taxon>Bacteria</taxon>
        <taxon>Bacillati</taxon>
        <taxon>Bacillota</taxon>
        <taxon>Clostridia</taxon>
        <taxon>Eubacteriales</taxon>
        <taxon>Clostridiales Family XVII. Incertae Sedis</taxon>
        <taxon>Thermaerobacter</taxon>
    </lineage>
</organism>
<dbReference type="SUPFAM" id="SSF100950">
    <property type="entry name" value="NagB/RpiA/CoA transferase-like"/>
    <property type="match status" value="1"/>
</dbReference>
<dbReference type="EMBL" id="CP002344">
    <property type="protein sequence ID" value="ADU50974.1"/>
    <property type="molecule type" value="Genomic_DNA"/>
</dbReference>
<dbReference type="InterPro" id="IPR037171">
    <property type="entry name" value="NagB/RpiA_transferase-like"/>
</dbReference>
<evidence type="ECO:0000256" key="6">
    <source>
        <dbReference type="SAM" id="MobiDB-lite"/>
    </source>
</evidence>
<dbReference type="GO" id="GO:0009396">
    <property type="term" value="P:folic acid-containing compound biosynthetic process"/>
    <property type="evidence" value="ECO:0007669"/>
    <property type="project" value="TreeGrafter"/>
</dbReference>
<reference evidence="7 8" key="1">
    <citation type="journal article" date="2010" name="Stand. Genomic Sci.">
        <title>Complete genome sequence of Thermaerobacter marianensis type strain (7p75a).</title>
        <authorList>
            <person name="Han C."/>
            <person name="Gu W."/>
            <person name="Zhang X."/>
            <person name="Lapidus A."/>
            <person name="Nolan M."/>
            <person name="Copeland A."/>
            <person name="Lucas S."/>
            <person name="Del Rio T.G."/>
            <person name="Tice H."/>
            <person name="Cheng J.F."/>
            <person name="Tapia R."/>
            <person name="Goodwin L."/>
            <person name="Pitluck S."/>
            <person name="Pagani I."/>
            <person name="Ivanova N."/>
            <person name="Mavromatis K."/>
            <person name="Mikhailova N."/>
            <person name="Pati A."/>
            <person name="Chen A."/>
            <person name="Palaniappan K."/>
            <person name="Land M."/>
            <person name="Hauser L."/>
            <person name="Chang Y.J."/>
            <person name="Jeffries C.D."/>
            <person name="Schneider S."/>
            <person name="Rohde M."/>
            <person name="Goker M."/>
            <person name="Pukall R."/>
            <person name="Woyke T."/>
            <person name="Bristow J."/>
            <person name="Eisen J.A."/>
            <person name="Markowitz V."/>
            <person name="Hugenholtz P."/>
            <person name="Kyrpides N.C."/>
            <person name="Klenk H.P."/>
            <person name="Detter J.C."/>
        </authorList>
    </citation>
    <scope>NUCLEOTIDE SEQUENCE [LARGE SCALE GENOMIC DNA]</scope>
    <source>
        <strain evidence="8">ATCC 700841 / DSM 12885 / JCM 10246 / 7p75a</strain>
    </source>
</reference>
<dbReference type="Gene3D" id="3.40.50.10420">
    <property type="entry name" value="NagB/RpiA/CoA transferase-like"/>
    <property type="match status" value="1"/>
</dbReference>
<name>E6SIX9_THEM7</name>
<dbReference type="GO" id="GO:0030272">
    <property type="term" value="F:5-formyltetrahydrofolate cyclo-ligase activity"/>
    <property type="evidence" value="ECO:0007669"/>
    <property type="project" value="UniProtKB-EC"/>
</dbReference>
<feature type="region of interest" description="Disordered" evidence="6">
    <location>
        <begin position="54"/>
        <end position="93"/>
    </location>
</feature>
<evidence type="ECO:0000313" key="7">
    <source>
        <dbReference type="EMBL" id="ADU50974.1"/>
    </source>
</evidence>
<dbReference type="GO" id="GO:0035999">
    <property type="term" value="P:tetrahydrofolate interconversion"/>
    <property type="evidence" value="ECO:0007669"/>
    <property type="project" value="TreeGrafter"/>
</dbReference>
<evidence type="ECO:0000256" key="1">
    <source>
        <dbReference type="ARBA" id="ARBA00010638"/>
    </source>
</evidence>
<evidence type="ECO:0000256" key="2">
    <source>
        <dbReference type="ARBA" id="ARBA00022741"/>
    </source>
</evidence>
<reference evidence="8" key="2">
    <citation type="journal article" date="2010" name="Stand. Genomic Sci.">
        <title>Complete genome sequence of Thermaerobacter marianensis type strain (7p75aT).</title>
        <authorList>
            <person name="Han C."/>
            <person name="Gu W."/>
            <person name="Zhang X."/>
            <person name="Lapidus A."/>
            <person name="Nolan M."/>
            <person name="Copeland A."/>
            <person name="Lucas S."/>
            <person name="Glavina Del Rio T."/>
            <person name="Tice H."/>
            <person name="Cheng J."/>
            <person name="Tapia R."/>
            <person name="Goodwin L."/>
            <person name="Pitluck S."/>
            <person name="Pagani I."/>
            <person name="Ivanova N."/>
            <person name="Mavromatis K."/>
            <person name="Mikhailova N."/>
            <person name="Pati A."/>
            <person name="Chen A."/>
            <person name="Palaniappan K."/>
            <person name="Land M."/>
            <person name="Hauser L."/>
            <person name="Chang Y."/>
            <person name="Jeffries C."/>
            <person name="Schneider S."/>
            <person name="Rohde M."/>
            <person name="Goker M."/>
            <person name="Pukall R."/>
            <person name="Woyke T."/>
            <person name="Bristow J."/>
            <person name="Eisen J."/>
            <person name="Markowitz V."/>
            <person name="Hugenholtz P."/>
            <person name="Kyrpides N."/>
            <person name="Klenk H."/>
            <person name="Detter J."/>
        </authorList>
    </citation>
    <scope>NUCLEOTIDE SEQUENCE [LARGE SCALE GENOMIC DNA]</scope>
    <source>
        <strain evidence="8">ATCC 700841 / DSM 12885 / JCM 10246 / 7p75a</strain>
    </source>
</reference>
<sequence length="250" mass="27245">MMDGRVPAAAKVAWRKRLRDAWRALDPVEREAVSAAICRRLQDLLERSAPAACSTGPTVAAGLRGAGRPHDPGGRPGARDAHPSRATAAPGAPCGRVLPPVRAVMLYAPLPTEIDVTPLLDWARSRGLEVLVPWVDPARHVMEARAVAGWDDLVPGPWGLRQPAARCPSRQPGAETVIVVPGLAFDREGWRLGRGGGYYDRFLDRWPAAWRAGVAPARMVVPHLPRDPHDRRMDLVVTEAEVLGPWWGVR</sequence>
<comment type="similarity">
    <text evidence="1 5">Belongs to the 5-formyltetrahydrofolate cyclo-ligase family.</text>
</comment>